<dbReference type="KEGG" id="smao:CAG99_06450"/>
<proteinExistence type="predicted"/>
<dbReference type="RefSeq" id="WP_255307990.1">
    <property type="nucleotide sequence ID" value="NZ_CP021121.1"/>
</dbReference>
<dbReference type="InterPro" id="IPR004255">
    <property type="entry name" value="O-acyltransferase_WSD1_N"/>
</dbReference>
<evidence type="ECO:0000313" key="2">
    <source>
        <dbReference type="EMBL" id="ARQ68543.1"/>
    </source>
</evidence>
<dbReference type="EMBL" id="CP021121">
    <property type="protein sequence ID" value="ARQ68543.1"/>
    <property type="molecule type" value="Genomic_DNA"/>
</dbReference>
<protein>
    <recommendedName>
        <fullName evidence="1">O-acyltransferase WSD1-like N-terminal domain-containing protein</fullName>
    </recommendedName>
</protein>
<feature type="domain" description="O-acyltransferase WSD1-like N-terminal" evidence="1">
    <location>
        <begin position="12"/>
        <end position="165"/>
    </location>
</feature>
<organism evidence="2 3">
    <name type="scientific">Streptomyces marincola</name>
    <dbReference type="NCBI Taxonomy" id="2878388"/>
    <lineage>
        <taxon>Bacteria</taxon>
        <taxon>Bacillati</taxon>
        <taxon>Actinomycetota</taxon>
        <taxon>Actinomycetes</taxon>
        <taxon>Kitasatosporales</taxon>
        <taxon>Streptomycetaceae</taxon>
        <taxon>Streptomyces</taxon>
    </lineage>
</organism>
<keyword evidence="3" id="KW-1185">Reference proteome</keyword>
<reference evidence="2 3" key="1">
    <citation type="submission" date="2017-05" db="EMBL/GenBank/DDBJ databases">
        <title>Complete genome sequence of Streptomyces sp. SCSIO 03032 revealed the diverse biosynthetic pathways for its bioactive secondary metabolites.</title>
        <authorList>
            <person name="Ma L."/>
            <person name="Zhu Y."/>
            <person name="Zhang W."/>
            <person name="Zhang G."/>
            <person name="Tian X."/>
            <person name="Zhang S."/>
            <person name="Zhang C."/>
        </authorList>
    </citation>
    <scope>NUCLEOTIDE SEQUENCE [LARGE SCALE GENOMIC DNA]</scope>
    <source>
        <strain evidence="2 3">SCSIO 03032</strain>
    </source>
</reference>
<sequence>MSGPAATVAQEPLDRFFLDLGRRDGDLDWQLGALLTFPGPPPAPAEVAAHLAGRVSGAPELTYRPAGAGRRAHWAADPDFDAARHVQVLDLPAGEGPLADRMLTALLDRPAAAGRPLWDVWLIRGERAFGLCYRAHHGFQDGLAAARTVEWFFGTRQRRPAAGPEGPPPAVPLGRRVAALRHVLPLPRRPARWSALAAPLSGRRAARTAEVALPRLYAIGRATGSGVTQVCLAAVAAMLRDGHPADFPAPADGLSAHLGLVGRRPAETFPRLGNHAAGAPVPLPCGEPSAARRLELLAAHTAFDQLAERARHGGALLGLPYRLARRGLVRALDPRFAPLAVSDVRTRGPLAFRGTAADAVHPLPVGSARARLFVAWTAYRGRLHVTFLGDAALPGLADLPARWHRALDALARAVR</sequence>
<accession>A0A1W7CUQ5</accession>
<dbReference type="Pfam" id="PF03007">
    <property type="entry name" value="WS_DGAT_cat"/>
    <property type="match status" value="1"/>
</dbReference>
<evidence type="ECO:0000313" key="3">
    <source>
        <dbReference type="Proteomes" id="UP000194218"/>
    </source>
</evidence>
<dbReference type="Proteomes" id="UP000194218">
    <property type="component" value="Chromosome"/>
</dbReference>
<name>A0A1W7CUQ5_9ACTN</name>
<dbReference type="AlphaFoldDB" id="A0A1W7CUQ5"/>
<dbReference type="GO" id="GO:0045017">
    <property type="term" value="P:glycerolipid biosynthetic process"/>
    <property type="evidence" value="ECO:0007669"/>
    <property type="project" value="InterPro"/>
</dbReference>
<gene>
    <name evidence="2" type="ORF">CAG99_06450</name>
</gene>
<dbReference type="GO" id="GO:0004144">
    <property type="term" value="F:diacylglycerol O-acyltransferase activity"/>
    <property type="evidence" value="ECO:0007669"/>
    <property type="project" value="InterPro"/>
</dbReference>
<evidence type="ECO:0000259" key="1">
    <source>
        <dbReference type="Pfam" id="PF03007"/>
    </source>
</evidence>